<dbReference type="Gene3D" id="3.20.20.70">
    <property type="entry name" value="Aldolase class I"/>
    <property type="match status" value="1"/>
</dbReference>
<feature type="domain" description="Radical SAM core" evidence="8">
    <location>
        <begin position="174"/>
        <end position="413"/>
    </location>
</feature>
<evidence type="ECO:0000259" key="8">
    <source>
        <dbReference type="PROSITE" id="PS51918"/>
    </source>
</evidence>
<dbReference type="GO" id="GO:0046872">
    <property type="term" value="F:metal ion binding"/>
    <property type="evidence" value="ECO:0007669"/>
    <property type="project" value="UniProtKB-KW"/>
</dbReference>
<name>A0A6J7ITN4_9ZZZZ</name>
<proteinExistence type="predicted"/>
<evidence type="ECO:0000256" key="2">
    <source>
        <dbReference type="ARBA" id="ARBA00022485"/>
    </source>
</evidence>
<dbReference type="AlphaFoldDB" id="A0A6J7ITN4"/>
<dbReference type="EMBL" id="CAFBMK010000188">
    <property type="protein sequence ID" value="CAB4934523.1"/>
    <property type="molecule type" value="Genomic_DNA"/>
</dbReference>
<evidence type="ECO:0000256" key="1">
    <source>
        <dbReference type="ARBA" id="ARBA00001966"/>
    </source>
</evidence>
<dbReference type="SFLD" id="SFLDS00029">
    <property type="entry name" value="Radical_SAM"/>
    <property type="match status" value="1"/>
</dbReference>
<dbReference type="InterPro" id="IPR006638">
    <property type="entry name" value="Elp3/MiaA/NifB-like_rSAM"/>
</dbReference>
<evidence type="ECO:0000256" key="3">
    <source>
        <dbReference type="ARBA" id="ARBA00022691"/>
    </source>
</evidence>
<dbReference type="CDD" id="cd01335">
    <property type="entry name" value="Radical_SAM"/>
    <property type="match status" value="1"/>
</dbReference>
<dbReference type="GO" id="GO:0044689">
    <property type="term" value="F:7,8-didemethyl-8-hydroxy-5-deazariboflavin synthase activity"/>
    <property type="evidence" value="ECO:0007669"/>
    <property type="project" value="TreeGrafter"/>
</dbReference>
<gene>
    <name evidence="9" type="ORF">UFOPK3564_02571</name>
</gene>
<accession>A0A6J7ITN4</accession>
<reference evidence="9" key="1">
    <citation type="submission" date="2020-05" db="EMBL/GenBank/DDBJ databases">
        <authorList>
            <person name="Chiriac C."/>
            <person name="Salcher M."/>
            <person name="Ghai R."/>
            <person name="Kavagutti S V."/>
        </authorList>
    </citation>
    <scope>NUCLEOTIDE SEQUENCE</scope>
</reference>
<dbReference type="PANTHER" id="PTHR43076:SF1">
    <property type="entry name" value="LIPOYL SYNTHASE 2"/>
    <property type="match status" value="1"/>
</dbReference>
<comment type="cofactor">
    <cofactor evidence="1">
        <name>[4Fe-4S] cluster</name>
        <dbReference type="ChEBI" id="CHEBI:49883"/>
    </cofactor>
</comment>
<dbReference type="InterPro" id="IPR034405">
    <property type="entry name" value="F420"/>
</dbReference>
<keyword evidence="5" id="KW-0408">Iron</keyword>
<dbReference type="GO" id="GO:0051539">
    <property type="term" value="F:4 iron, 4 sulfur cluster binding"/>
    <property type="evidence" value="ECO:0007669"/>
    <property type="project" value="UniProtKB-KW"/>
</dbReference>
<keyword evidence="6" id="KW-0411">Iron-sulfur</keyword>
<dbReference type="SFLD" id="SFLDG01107">
    <property type="entry name" value="Uncharacterised_Radical_SAM_Su"/>
    <property type="match status" value="1"/>
</dbReference>
<dbReference type="PROSITE" id="PS51918">
    <property type="entry name" value="RADICAL_SAM"/>
    <property type="match status" value="1"/>
</dbReference>
<evidence type="ECO:0000256" key="5">
    <source>
        <dbReference type="ARBA" id="ARBA00023004"/>
    </source>
</evidence>
<dbReference type="PANTHER" id="PTHR43076">
    <property type="entry name" value="FO SYNTHASE (COFH)"/>
    <property type="match status" value="1"/>
</dbReference>
<dbReference type="SMART" id="SM00729">
    <property type="entry name" value="Elp3"/>
    <property type="match status" value="1"/>
</dbReference>
<dbReference type="InterPro" id="IPR013785">
    <property type="entry name" value="Aldolase_TIM"/>
</dbReference>
<keyword evidence="2" id="KW-0004">4Fe-4S</keyword>
<dbReference type="NCBIfam" id="NF045502">
    <property type="entry name" value="variant_rSAM"/>
    <property type="match status" value="1"/>
</dbReference>
<feature type="region of interest" description="Disordered" evidence="7">
    <location>
        <begin position="38"/>
        <end position="66"/>
    </location>
</feature>
<dbReference type="InterPro" id="IPR058240">
    <property type="entry name" value="rSAM_sf"/>
</dbReference>
<keyword evidence="4" id="KW-0479">Metal-binding</keyword>
<dbReference type="Pfam" id="PF04055">
    <property type="entry name" value="Radical_SAM"/>
    <property type="match status" value="1"/>
</dbReference>
<evidence type="ECO:0000256" key="4">
    <source>
        <dbReference type="ARBA" id="ARBA00022723"/>
    </source>
</evidence>
<sequence>MTAYVEGGSGLLKARRAPGAAGAPSAARDPRDEVEALLGLGPAAGGGGPGRTPTGAQSAEASPEATGAVTPIDLALRAELAVHGLRATPGLSRRGGAGPSNDGHWKLAGPATATGCGTQTTLPMSPDSPFSLDADGQLTKDGVVVEDVSVEAIERPAFYDLCTADGTRYEDLARLHGTNVLATTVVQTCIRYRDEATRCRFCTIEESLRAGTTLQVKRPEDLAEVAAAAVRLDGVTQMVMTTGTSNGRDRGAKHLVRCVEAVLAAVPGLAIQVQIEPPLDLVWIDRLHEAGAAAVGIHVESTDETVRARWTPGKAEVPIARYEEAWRRAVAVFGPNRVSTYLLVGLGEEPDHLVADAERLIDMGVYPFVVPYRPMDGSLAFGDGVPAPSPAELRAVTGRVARALRHAGMRGIDQVAGCAACGACSALGADGG</sequence>
<keyword evidence="3" id="KW-0949">S-adenosyl-L-methionine</keyword>
<dbReference type="NCBIfam" id="TIGR04043">
    <property type="entry name" value="rSAM_MSMEG_0568"/>
    <property type="match status" value="1"/>
</dbReference>
<evidence type="ECO:0000313" key="9">
    <source>
        <dbReference type="EMBL" id="CAB4934523.1"/>
    </source>
</evidence>
<protein>
    <submittedName>
        <fullName evidence="9">Unannotated protein</fullName>
    </submittedName>
</protein>
<organism evidence="9">
    <name type="scientific">freshwater metagenome</name>
    <dbReference type="NCBI Taxonomy" id="449393"/>
    <lineage>
        <taxon>unclassified sequences</taxon>
        <taxon>metagenomes</taxon>
        <taxon>ecological metagenomes</taxon>
    </lineage>
</organism>
<evidence type="ECO:0000256" key="7">
    <source>
        <dbReference type="SAM" id="MobiDB-lite"/>
    </source>
</evidence>
<dbReference type="InterPro" id="IPR007197">
    <property type="entry name" value="rSAM"/>
</dbReference>
<dbReference type="SUPFAM" id="SSF102114">
    <property type="entry name" value="Radical SAM enzymes"/>
    <property type="match status" value="1"/>
</dbReference>
<dbReference type="InterPro" id="IPR016779">
    <property type="entry name" value="rSAM_MSMEG0568"/>
</dbReference>
<evidence type="ECO:0000256" key="6">
    <source>
        <dbReference type="ARBA" id="ARBA00023014"/>
    </source>
</evidence>